<keyword evidence="2" id="KW-0238">DNA-binding</keyword>
<dbReference type="PANTHER" id="PTHR33204">
    <property type="entry name" value="TRANSCRIPTIONAL REGULATOR, MARR FAMILY"/>
    <property type="match status" value="1"/>
</dbReference>
<dbReference type="InterPro" id="IPR011991">
    <property type="entry name" value="ArsR-like_HTH"/>
</dbReference>
<dbReference type="RefSeq" id="WP_239123840.1">
    <property type="nucleotide sequence ID" value="NZ_BONY01000016.1"/>
</dbReference>
<dbReference type="InterPro" id="IPR002577">
    <property type="entry name" value="HTH_HxlR"/>
</dbReference>
<evidence type="ECO:0000256" key="1">
    <source>
        <dbReference type="ARBA" id="ARBA00023015"/>
    </source>
</evidence>
<dbReference type="InterPro" id="IPR036390">
    <property type="entry name" value="WH_DNA-bd_sf"/>
</dbReference>
<feature type="domain" description="HTH hxlR-type" evidence="4">
    <location>
        <begin position="12"/>
        <end position="109"/>
    </location>
</feature>
<dbReference type="Pfam" id="PF01638">
    <property type="entry name" value="HxlR"/>
    <property type="match status" value="1"/>
</dbReference>
<evidence type="ECO:0008006" key="8">
    <source>
        <dbReference type="Google" id="ProtNLM"/>
    </source>
</evidence>
<dbReference type="GO" id="GO:0016491">
    <property type="term" value="F:oxidoreductase activity"/>
    <property type="evidence" value="ECO:0007669"/>
    <property type="project" value="InterPro"/>
</dbReference>
<dbReference type="Gene3D" id="3.40.30.10">
    <property type="entry name" value="Glutaredoxin"/>
    <property type="match status" value="1"/>
</dbReference>
<gene>
    <name evidence="6" type="ORF">Rhe02_31130</name>
</gene>
<protein>
    <recommendedName>
        <fullName evidence="8">HxlR family transcriptional regulator</fullName>
    </recommendedName>
</protein>
<dbReference type="Proteomes" id="UP000612899">
    <property type="component" value="Unassembled WGS sequence"/>
</dbReference>
<proteinExistence type="predicted"/>
<dbReference type="InterPro" id="IPR000866">
    <property type="entry name" value="AhpC/TSA"/>
</dbReference>
<reference evidence="6" key="1">
    <citation type="submission" date="2021-01" db="EMBL/GenBank/DDBJ databases">
        <title>Whole genome shotgun sequence of Rhizocola hellebori NBRC 109834.</title>
        <authorList>
            <person name="Komaki H."/>
            <person name="Tamura T."/>
        </authorList>
    </citation>
    <scope>NUCLEOTIDE SEQUENCE</scope>
    <source>
        <strain evidence="6">NBRC 109834</strain>
    </source>
</reference>
<dbReference type="GO" id="GO:0016209">
    <property type="term" value="F:antioxidant activity"/>
    <property type="evidence" value="ECO:0007669"/>
    <property type="project" value="InterPro"/>
</dbReference>
<organism evidence="6 7">
    <name type="scientific">Rhizocola hellebori</name>
    <dbReference type="NCBI Taxonomy" id="1392758"/>
    <lineage>
        <taxon>Bacteria</taxon>
        <taxon>Bacillati</taxon>
        <taxon>Actinomycetota</taxon>
        <taxon>Actinomycetes</taxon>
        <taxon>Micromonosporales</taxon>
        <taxon>Micromonosporaceae</taxon>
        <taxon>Rhizocola</taxon>
    </lineage>
</organism>
<evidence type="ECO:0000313" key="7">
    <source>
        <dbReference type="Proteomes" id="UP000612899"/>
    </source>
</evidence>
<comment type="caution">
    <text evidence="6">The sequence shown here is derived from an EMBL/GenBank/DDBJ whole genome shotgun (WGS) entry which is preliminary data.</text>
</comment>
<dbReference type="PANTHER" id="PTHR33204:SF18">
    <property type="entry name" value="TRANSCRIPTIONAL REGULATORY PROTEIN"/>
    <property type="match status" value="1"/>
</dbReference>
<dbReference type="SMART" id="SM00418">
    <property type="entry name" value="HTH_ARSR"/>
    <property type="match status" value="1"/>
</dbReference>
<evidence type="ECO:0000256" key="3">
    <source>
        <dbReference type="ARBA" id="ARBA00023163"/>
    </source>
</evidence>
<evidence type="ECO:0000259" key="5">
    <source>
        <dbReference type="PROSITE" id="PS51352"/>
    </source>
</evidence>
<name>A0A8J3Q8B6_9ACTN</name>
<dbReference type="Pfam" id="PF00578">
    <property type="entry name" value="AhpC-TSA"/>
    <property type="match status" value="1"/>
</dbReference>
<feature type="domain" description="Thioredoxin" evidence="5">
    <location>
        <begin position="125"/>
        <end position="283"/>
    </location>
</feature>
<keyword evidence="7" id="KW-1185">Reference proteome</keyword>
<evidence type="ECO:0000256" key="2">
    <source>
        <dbReference type="ARBA" id="ARBA00023125"/>
    </source>
</evidence>
<dbReference type="GO" id="GO:0003700">
    <property type="term" value="F:DNA-binding transcription factor activity"/>
    <property type="evidence" value="ECO:0007669"/>
    <property type="project" value="InterPro"/>
</dbReference>
<dbReference type="InterPro" id="IPR013766">
    <property type="entry name" value="Thioredoxin_domain"/>
</dbReference>
<dbReference type="SUPFAM" id="SSF46785">
    <property type="entry name" value="Winged helix' DNA-binding domain"/>
    <property type="match status" value="1"/>
</dbReference>
<keyword evidence="1" id="KW-0805">Transcription regulation</keyword>
<dbReference type="InterPro" id="IPR036249">
    <property type="entry name" value="Thioredoxin-like_sf"/>
</dbReference>
<dbReference type="InterPro" id="IPR036388">
    <property type="entry name" value="WH-like_DNA-bd_sf"/>
</dbReference>
<evidence type="ECO:0000313" key="6">
    <source>
        <dbReference type="EMBL" id="GIH05046.1"/>
    </source>
</evidence>
<dbReference type="Gene3D" id="1.10.10.10">
    <property type="entry name" value="Winged helix-like DNA-binding domain superfamily/Winged helix DNA-binding domain"/>
    <property type="match status" value="1"/>
</dbReference>
<dbReference type="EMBL" id="BONY01000016">
    <property type="protein sequence ID" value="GIH05046.1"/>
    <property type="molecule type" value="Genomic_DNA"/>
</dbReference>
<dbReference type="GO" id="GO:0003677">
    <property type="term" value="F:DNA binding"/>
    <property type="evidence" value="ECO:0007669"/>
    <property type="project" value="UniProtKB-KW"/>
</dbReference>
<dbReference type="PROSITE" id="PS51118">
    <property type="entry name" value="HTH_HXLR"/>
    <property type="match status" value="1"/>
</dbReference>
<dbReference type="CDD" id="cd00090">
    <property type="entry name" value="HTH_ARSR"/>
    <property type="match status" value="1"/>
</dbReference>
<dbReference type="InterPro" id="IPR001845">
    <property type="entry name" value="HTH_ArsR_DNA-bd_dom"/>
</dbReference>
<accession>A0A8J3Q8B6</accession>
<dbReference type="AlphaFoldDB" id="A0A8J3Q8B6"/>
<sequence length="283" mass="31405">MPHASWIPEAHCAVAQALAVLRDSWDLLIIRELARGHLRFDQLAGELNISRKVLTERLRRLEEHGLLHRRAYQQAPVRYEYRLSPAGSALVPVLVGLQDWGDRWVLGDGEATGLATPDAEARLHDLVGQTVPEIELPATTGGLLDVVDPGRSTILFGYPMTVTTAAPEGWSRIPGAAGCTLENRLFRDRYPEIKERNLALRGVSTQRPDEQRAFAYAEGVEFPLLSDIELLLTAALRLPTFRAAEMPRLRRFILIVGADRTVRSALFPITDIPAAIDWALAQA</sequence>
<dbReference type="PROSITE" id="PS51352">
    <property type="entry name" value="THIOREDOXIN_2"/>
    <property type="match status" value="1"/>
</dbReference>
<dbReference type="SUPFAM" id="SSF52833">
    <property type="entry name" value="Thioredoxin-like"/>
    <property type="match status" value="1"/>
</dbReference>
<evidence type="ECO:0000259" key="4">
    <source>
        <dbReference type="PROSITE" id="PS51118"/>
    </source>
</evidence>
<keyword evidence="3" id="KW-0804">Transcription</keyword>